<proteinExistence type="predicted"/>
<dbReference type="AlphaFoldDB" id="A0AAD4YHU5"/>
<protein>
    <submittedName>
        <fullName evidence="1">Uncharacterized protein</fullName>
    </submittedName>
</protein>
<name>A0AAD4YHU5_OVIAM</name>
<comment type="caution">
    <text evidence="1">The sequence shown here is derived from an EMBL/GenBank/DDBJ whole genome shotgun (WGS) entry which is preliminary data.</text>
</comment>
<organism evidence="1 2">
    <name type="scientific">Ovis ammon polii</name>
    <dbReference type="NCBI Taxonomy" id="230172"/>
    <lineage>
        <taxon>Eukaryota</taxon>
        <taxon>Metazoa</taxon>
        <taxon>Chordata</taxon>
        <taxon>Craniata</taxon>
        <taxon>Vertebrata</taxon>
        <taxon>Euteleostomi</taxon>
        <taxon>Mammalia</taxon>
        <taxon>Eutheria</taxon>
        <taxon>Laurasiatheria</taxon>
        <taxon>Artiodactyla</taxon>
        <taxon>Ruminantia</taxon>
        <taxon>Pecora</taxon>
        <taxon>Bovidae</taxon>
        <taxon>Caprinae</taxon>
        <taxon>Ovis</taxon>
    </lineage>
</organism>
<sequence length="102" mass="11136">MLMFHIIGPLVQTVDPKGGVHLLHLSGPDLGHGLDRVHAAVLGERHGDDLQCVGKAHMAYCCRVGHLSASWLTARVQEISAAPPPYTTRLSRIRLRMTHKAS</sequence>
<evidence type="ECO:0000313" key="1">
    <source>
        <dbReference type="EMBL" id="KAI4547872.1"/>
    </source>
</evidence>
<keyword evidence="2" id="KW-1185">Reference proteome</keyword>
<accession>A0AAD4YHU5</accession>
<evidence type="ECO:0000313" key="2">
    <source>
        <dbReference type="Proteomes" id="UP001214576"/>
    </source>
</evidence>
<reference evidence="1" key="1">
    <citation type="submission" date="2022-03" db="EMBL/GenBank/DDBJ databases">
        <title>Genomic analyses of argali, domestic sheep and their hybrids provide insights into chromosomal evolution, heterosis and genetic basis of agronomic traits.</title>
        <authorList>
            <person name="Li M."/>
        </authorList>
    </citation>
    <scope>NUCLEOTIDE SEQUENCE</scope>
    <source>
        <strain evidence="1">CAU-MHL-2022a</strain>
        <tissue evidence="1">Skin</tissue>
    </source>
</reference>
<dbReference type="EMBL" id="JAKZEL010000001">
    <property type="protein sequence ID" value="KAI4547872.1"/>
    <property type="molecule type" value="Genomic_DNA"/>
</dbReference>
<gene>
    <name evidence="1" type="ORF">MG293_000202</name>
</gene>
<dbReference type="Proteomes" id="UP001214576">
    <property type="component" value="Unassembled WGS sequence"/>
</dbReference>